<evidence type="ECO:0008006" key="3">
    <source>
        <dbReference type="Google" id="ProtNLM"/>
    </source>
</evidence>
<dbReference type="Proteomes" id="UP000298030">
    <property type="component" value="Unassembled WGS sequence"/>
</dbReference>
<gene>
    <name evidence="1" type="ORF">FA13DRAFT_1799180</name>
</gene>
<sequence>MRHLSQCGPLTLLRIPLELWLEIADLACNDDGTTARVLSRTSRHFRQIPEHRRYRTVRIIGWKQLVSFEHMFLGRDHSLRRMVNLYVEIPSLFKVAYPEWTFEPEDEPGNDSLHVQKTVTMDVRMKISRYGELSELERYDLRKDLLQDSEEYQADDPSVPPRFPSCEHLKLSNLPAKSAVGYLESMVLTAPGPILEHSAGSLEVFTLYWEPFHDLRPEAILPALPKLRSLSIYRAGDFGVTDLFLKSHQLPLFQRYPSLQRLDLNSTETKYWDGTMAASLADLPLRYIILPCPLARFVE</sequence>
<reference evidence="1 2" key="1">
    <citation type="journal article" date="2019" name="Nat. Ecol. Evol.">
        <title>Megaphylogeny resolves global patterns of mushroom evolution.</title>
        <authorList>
            <person name="Varga T."/>
            <person name="Krizsan K."/>
            <person name="Foldi C."/>
            <person name="Dima B."/>
            <person name="Sanchez-Garcia M."/>
            <person name="Sanchez-Ramirez S."/>
            <person name="Szollosi G.J."/>
            <person name="Szarkandi J.G."/>
            <person name="Papp V."/>
            <person name="Albert L."/>
            <person name="Andreopoulos W."/>
            <person name="Angelini C."/>
            <person name="Antonin V."/>
            <person name="Barry K.W."/>
            <person name="Bougher N.L."/>
            <person name="Buchanan P."/>
            <person name="Buyck B."/>
            <person name="Bense V."/>
            <person name="Catcheside P."/>
            <person name="Chovatia M."/>
            <person name="Cooper J."/>
            <person name="Damon W."/>
            <person name="Desjardin D."/>
            <person name="Finy P."/>
            <person name="Geml J."/>
            <person name="Haridas S."/>
            <person name="Hughes K."/>
            <person name="Justo A."/>
            <person name="Karasinski D."/>
            <person name="Kautmanova I."/>
            <person name="Kiss B."/>
            <person name="Kocsube S."/>
            <person name="Kotiranta H."/>
            <person name="LaButti K.M."/>
            <person name="Lechner B.E."/>
            <person name="Liimatainen K."/>
            <person name="Lipzen A."/>
            <person name="Lukacs Z."/>
            <person name="Mihaltcheva S."/>
            <person name="Morgado L.N."/>
            <person name="Niskanen T."/>
            <person name="Noordeloos M.E."/>
            <person name="Ohm R.A."/>
            <person name="Ortiz-Santana B."/>
            <person name="Ovrebo C."/>
            <person name="Racz N."/>
            <person name="Riley R."/>
            <person name="Savchenko A."/>
            <person name="Shiryaev A."/>
            <person name="Soop K."/>
            <person name="Spirin V."/>
            <person name="Szebenyi C."/>
            <person name="Tomsovsky M."/>
            <person name="Tulloss R.E."/>
            <person name="Uehling J."/>
            <person name="Grigoriev I.V."/>
            <person name="Vagvolgyi C."/>
            <person name="Papp T."/>
            <person name="Martin F.M."/>
            <person name="Miettinen O."/>
            <person name="Hibbett D.S."/>
            <person name="Nagy L.G."/>
        </authorList>
    </citation>
    <scope>NUCLEOTIDE SEQUENCE [LARGE SCALE GENOMIC DNA]</scope>
    <source>
        <strain evidence="1 2">FP101781</strain>
    </source>
</reference>
<keyword evidence="2" id="KW-1185">Reference proteome</keyword>
<dbReference type="OrthoDB" id="3256367at2759"/>
<evidence type="ECO:0000313" key="2">
    <source>
        <dbReference type="Proteomes" id="UP000298030"/>
    </source>
</evidence>
<evidence type="ECO:0000313" key="1">
    <source>
        <dbReference type="EMBL" id="TEB22069.1"/>
    </source>
</evidence>
<name>A0A4Y7SLD8_COPMI</name>
<comment type="caution">
    <text evidence="1">The sequence shown here is derived from an EMBL/GenBank/DDBJ whole genome shotgun (WGS) entry which is preliminary data.</text>
</comment>
<protein>
    <recommendedName>
        <fullName evidence="3">F-box domain-containing protein</fullName>
    </recommendedName>
</protein>
<accession>A0A4Y7SLD8</accession>
<dbReference type="AlphaFoldDB" id="A0A4Y7SLD8"/>
<organism evidence="1 2">
    <name type="scientific">Coprinellus micaceus</name>
    <name type="common">Glistening ink-cap mushroom</name>
    <name type="synonym">Coprinus micaceus</name>
    <dbReference type="NCBI Taxonomy" id="71717"/>
    <lineage>
        <taxon>Eukaryota</taxon>
        <taxon>Fungi</taxon>
        <taxon>Dikarya</taxon>
        <taxon>Basidiomycota</taxon>
        <taxon>Agaricomycotina</taxon>
        <taxon>Agaricomycetes</taxon>
        <taxon>Agaricomycetidae</taxon>
        <taxon>Agaricales</taxon>
        <taxon>Agaricineae</taxon>
        <taxon>Psathyrellaceae</taxon>
        <taxon>Coprinellus</taxon>
    </lineage>
</organism>
<dbReference type="EMBL" id="QPFP01000097">
    <property type="protein sequence ID" value="TEB22069.1"/>
    <property type="molecule type" value="Genomic_DNA"/>
</dbReference>
<proteinExistence type="predicted"/>